<dbReference type="EMBL" id="UOFF01000023">
    <property type="protein sequence ID" value="VAW53345.1"/>
    <property type="molecule type" value="Genomic_DNA"/>
</dbReference>
<accession>A0A3B0WBS0</accession>
<evidence type="ECO:0000313" key="1">
    <source>
        <dbReference type="EMBL" id="VAW53345.1"/>
    </source>
</evidence>
<reference evidence="1" key="1">
    <citation type="submission" date="2018-06" db="EMBL/GenBank/DDBJ databases">
        <authorList>
            <person name="Zhirakovskaya E."/>
        </authorList>
    </citation>
    <scope>NUCLEOTIDE SEQUENCE</scope>
</reference>
<gene>
    <name evidence="1" type="ORF">MNBD_GAMMA07-1115</name>
</gene>
<protein>
    <submittedName>
        <fullName evidence="1">Uncharacterized protein</fullName>
    </submittedName>
</protein>
<organism evidence="1">
    <name type="scientific">hydrothermal vent metagenome</name>
    <dbReference type="NCBI Taxonomy" id="652676"/>
    <lineage>
        <taxon>unclassified sequences</taxon>
        <taxon>metagenomes</taxon>
        <taxon>ecological metagenomes</taxon>
    </lineage>
</organism>
<proteinExistence type="predicted"/>
<sequence length="129" mass="14953">MLKSINKNINLYRLGLPLILLLWHPLVIASDDDYLNELESEVDSVTSLKPNADLTNTTDKARLEKQKKNMVKFEKKLANSLPATYHAYKRLSKDAQANVVSYYYQKDQDMTATTRHLFSLYFSSKNKHQ</sequence>
<dbReference type="AlphaFoldDB" id="A0A3B0WBS0"/>
<name>A0A3B0WBS0_9ZZZZ</name>